<keyword evidence="2" id="KW-0812">Transmembrane</keyword>
<feature type="compositionally biased region" description="Polar residues" evidence="1">
    <location>
        <begin position="1"/>
        <end position="10"/>
    </location>
</feature>
<evidence type="ECO:0000313" key="3">
    <source>
        <dbReference type="Proteomes" id="UP000095280"/>
    </source>
</evidence>
<evidence type="ECO:0000313" key="4">
    <source>
        <dbReference type="WBParaSite" id="maker-unitig_27301-snap-gene-0.0-mRNA-1"/>
    </source>
</evidence>
<dbReference type="AlphaFoldDB" id="A0A1I8FBE8"/>
<keyword evidence="3" id="KW-1185">Reference proteome</keyword>
<feature type="transmembrane region" description="Helical" evidence="2">
    <location>
        <begin position="193"/>
        <end position="210"/>
    </location>
</feature>
<evidence type="ECO:0000256" key="1">
    <source>
        <dbReference type="SAM" id="MobiDB-lite"/>
    </source>
</evidence>
<sequence length="211" mass="23424">ELSGRRSTAPWSLVSPAGRPEPRLHTRNAGDYQAFPSQRLRAQRHAEQPSSSSSSAICRHSRQRDAGLHQAHKHPCSLTTWPQFNAAVGQLSVDLTQRSPSCGCRCTCVFSTDAIPFAGKEKRVSSSMNGETVLERESRLTVIDNSQSYRWDGEALGRKRGRSAQHLHLAARRPNPQAVELGLSGFGAFDRTGIFLIVFFNFVKALMFIYL</sequence>
<organism evidence="3 4">
    <name type="scientific">Macrostomum lignano</name>
    <dbReference type="NCBI Taxonomy" id="282301"/>
    <lineage>
        <taxon>Eukaryota</taxon>
        <taxon>Metazoa</taxon>
        <taxon>Spiralia</taxon>
        <taxon>Lophotrochozoa</taxon>
        <taxon>Platyhelminthes</taxon>
        <taxon>Rhabditophora</taxon>
        <taxon>Macrostomorpha</taxon>
        <taxon>Macrostomida</taxon>
        <taxon>Macrostomidae</taxon>
        <taxon>Macrostomum</taxon>
    </lineage>
</organism>
<dbReference type="WBParaSite" id="maker-unitig_27301-snap-gene-0.0-mRNA-1">
    <property type="protein sequence ID" value="maker-unitig_27301-snap-gene-0.0-mRNA-1"/>
    <property type="gene ID" value="maker-unitig_27301-snap-gene-0.0"/>
</dbReference>
<keyword evidence="2" id="KW-1133">Transmembrane helix</keyword>
<name>A0A1I8FBE8_9PLAT</name>
<dbReference type="Proteomes" id="UP000095280">
    <property type="component" value="Unplaced"/>
</dbReference>
<keyword evidence="2" id="KW-0472">Membrane</keyword>
<accession>A0A1I8FBE8</accession>
<evidence type="ECO:0000256" key="2">
    <source>
        <dbReference type="SAM" id="Phobius"/>
    </source>
</evidence>
<protein>
    <submittedName>
        <fullName evidence="4">DUF3778 domain-containing protein</fullName>
    </submittedName>
</protein>
<feature type="region of interest" description="Disordered" evidence="1">
    <location>
        <begin position="1"/>
        <end position="71"/>
    </location>
</feature>
<reference evidence="4" key="1">
    <citation type="submission" date="2016-11" db="UniProtKB">
        <authorList>
            <consortium name="WormBaseParasite"/>
        </authorList>
    </citation>
    <scope>IDENTIFICATION</scope>
</reference>
<proteinExistence type="predicted"/>